<dbReference type="Proteomes" id="UP001165962">
    <property type="component" value="Unassembled WGS sequence"/>
</dbReference>
<dbReference type="Pfam" id="PF07833">
    <property type="entry name" value="Cu_amine_oxidN1"/>
    <property type="match status" value="1"/>
</dbReference>
<reference evidence="3" key="1">
    <citation type="submission" date="2020-03" db="EMBL/GenBank/DDBJ databases">
        <title>Draft sequencing of Paenibacilllus sp. S3N08.</title>
        <authorList>
            <person name="Kim D.-U."/>
        </authorList>
    </citation>
    <scope>NUCLEOTIDE SEQUENCE</scope>
    <source>
        <strain evidence="3">S3N08</strain>
    </source>
</reference>
<dbReference type="SUPFAM" id="SSF55383">
    <property type="entry name" value="Copper amine oxidase, domain N"/>
    <property type="match status" value="1"/>
</dbReference>
<evidence type="ECO:0000259" key="2">
    <source>
        <dbReference type="Pfam" id="PF07833"/>
    </source>
</evidence>
<dbReference type="EMBL" id="JAAOIW010000001">
    <property type="protein sequence ID" value="NHN28553.1"/>
    <property type="molecule type" value="Genomic_DNA"/>
</dbReference>
<sequence length="600" mass="64748">MDFIKNIKKIGLFILVVAFMTVGLGAKEASALCIAPIFDPIPPSLTDVVINDATLTKEGTLSASVIVQEGYDQYVEVIFTGKDGKEAGRAKVDAIVNVKMVKQTVVGRDGKEYTVSMKTGIINISAKNLPLALVDFIATKDNYIVTLETRNYVPSTTKTAIQVVASDTSCGNSTLTSTTQTIALATAVFPGKVNVNQDGTITISVQMQPAYANAKIYLIVWDNNGNEVKRIAIDLKNPKISSSDLALPSGSYTIFIELTSGNDTIKSAPVTWSIPVGSTGQTPTNTVDTGNGTFPGGVEVTSSGTIRIIIQAKSNDYTTKYYLVVIDSNGKEIKRVTVNPRSPKVTLNSGSFPPSSYTLQLEMVNGSTKVRSNPVTWVIPQPTLSIPSGDTFPGTIIVNPDATYTITVTTTSINKSYVYYVVVLDANENEVKRIKFDPSKPITKTLDDLNLQTGGYNIVIEVVDPKTGGKATSKPKFITYNGTQDIIVTVDEQLQKFDQTPVNVDGRTMVPLRAIFEALGAKVEWDGATQTITATKDDTKITLAINSNEAWVNGKMVMLDVPAKLINENTMVPIRFVSEALGANVEWDNNSHSVIITNKE</sequence>
<dbReference type="InterPro" id="IPR012854">
    <property type="entry name" value="Cu_amine_oxidase-like_N"/>
</dbReference>
<organism evidence="3 4">
    <name type="scientific">Paenibacillus agricola</name>
    <dbReference type="NCBI Taxonomy" id="2716264"/>
    <lineage>
        <taxon>Bacteria</taxon>
        <taxon>Bacillati</taxon>
        <taxon>Bacillota</taxon>
        <taxon>Bacilli</taxon>
        <taxon>Bacillales</taxon>
        <taxon>Paenibacillaceae</taxon>
        <taxon>Paenibacillus</taxon>
    </lineage>
</organism>
<feature type="domain" description="Copper amine oxidase-like N-terminal" evidence="2">
    <location>
        <begin position="490"/>
        <end position="596"/>
    </location>
</feature>
<dbReference type="InterPro" id="IPR036582">
    <property type="entry name" value="Mao_N_sf"/>
</dbReference>
<gene>
    <name evidence="3" type="ORF">G9U52_01760</name>
</gene>
<evidence type="ECO:0000259" key="1">
    <source>
        <dbReference type="Pfam" id="PF07198"/>
    </source>
</evidence>
<dbReference type="Pfam" id="PF07198">
    <property type="entry name" value="DUF1410"/>
    <property type="match status" value="1"/>
</dbReference>
<proteinExistence type="predicted"/>
<feature type="domain" description="DUF1410" evidence="1">
    <location>
        <begin position="209"/>
        <end position="254"/>
    </location>
</feature>
<protein>
    <recommendedName>
        <fullName evidence="5">Copper amine oxidase-like protein</fullName>
    </recommendedName>
</protein>
<comment type="caution">
    <text evidence="3">The sequence shown here is derived from an EMBL/GenBank/DDBJ whole genome shotgun (WGS) entry which is preliminary data.</text>
</comment>
<dbReference type="Gene3D" id="3.30.457.10">
    <property type="entry name" value="Copper amine oxidase-like, N-terminal domain"/>
    <property type="match status" value="1"/>
</dbReference>
<dbReference type="RefSeq" id="WP_166145256.1">
    <property type="nucleotide sequence ID" value="NZ_JAAOIW010000001.1"/>
</dbReference>
<name>A0ABX0IXY3_9BACL</name>
<keyword evidence="4" id="KW-1185">Reference proteome</keyword>
<evidence type="ECO:0000313" key="4">
    <source>
        <dbReference type="Proteomes" id="UP001165962"/>
    </source>
</evidence>
<dbReference type="InterPro" id="IPR009849">
    <property type="entry name" value="DUF1410"/>
</dbReference>
<evidence type="ECO:0000313" key="3">
    <source>
        <dbReference type="EMBL" id="NHN28553.1"/>
    </source>
</evidence>
<evidence type="ECO:0008006" key="5">
    <source>
        <dbReference type="Google" id="ProtNLM"/>
    </source>
</evidence>
<accession>A0ABX0IXY3</accession>